<dbReference type="PANTHER" id="PTHR43152:SF3">
    <property type="entry name" value="UVRABC SYSTEM PROTEIN A"/>
    <property type="match status" value="1"/>
</dbReference>
<dbReference type="GO" id="GO:0004518">
    <property type="term" value="F:nuclease activity"/>
    <property type="evidence" value="ECO:0007669"/>
    <property type="project" value="UniProtKB-KW"/>
</dbReference>
<keyword evidence="9" id="KW-0238">DNA-binding</keyword>
<evidence type="ECO:0000256" key="4">
    <source>
        <dbReference type="ARBA" id="ARBA00022741"/>
    </source>
</evidence>
<dbReference type="PATRIC" id="fig|1359155.3.peg.2"/>
<evidence type="ECO:0000256" key="2">
    <source>
        <dbReference type="ARBA" id="ARBA00022490"/>
    </source>
</evidence>
<dbReference type="Proteomes" id="UP000033622">
    <property type="component" value="Unassembled WGS sequence"/>
</dbReference>
<dbReference type="Gene3D" id="1.20.1580.10">
    <property type="entry name" value="ABC transporter ATPase like domain"/>
    <property type="match status" value="1"/>
</dbReference>
<sequence>MLDLTGVLYVLDEPSIGLHQRDNALLIETLKNLRDLENTVVVIEHDEETMMHADHIVDVGPGQGLMEDKLLLKAVWKRFSILIV</sequence>
<dbReference type="SUPFAM" id="SSF52540">
    <property type="entry name" value="P-loop containing nucleoside triphosphate hydrolases"/>
    <property type="match status" value="1"/>
</dbReference>
<evidence type="ECO:0000256" key="13">
    <source>
        <dbReference type="ARBA" id="ARBA00042156"/>
    </source>
</evidence>
<evidence type="ECO:0000256" key="12">
    <source>
        <dbReference type="ARBA" id="ARBA00039316"/>
    </source>
</evidence>
<reference evidence="14 15" key="1">
    <citation type="submission" date="2015-01" db="EMBL/GenBank/DDBJ databases">
        <title>Genome Sequencing of Rickettsiales.</title>
        <authorList>
            <person name="Daugherty S.C."/>
            <person name="Su Q."/>
            <person name="Abolude K."/>
            <person name="Beier-Sexton M."/>
            <person name="Carlyon J.A."/>
            <person name="Carter R."/>
            <person name="Day N.P."/>
            <person name="Dumler S.J."/>
            <person name="Dyachenko V."/>
            <person name="Godinez A."/>
            <person name="Kurtti T.J."/>
            <person name="Lichay M."/>
            <person name="Mullins K.E."/>
            <person name="Ott S."/>
            <person name="Pappas-Brown V."/>
            <person name="Paris D.H."/>
            <person name="Patel P."/>
            <person name="Richards A.L."/>
            <person name="Sadzewicz L."/>
            <person name="Sears K."/>
            <person name="Seidman D."/>
            <person name="Sengamalay N."/>
            <person name="Stenos J."/>
            <person name="Tallon L.J."/>
            <person name="Vincent G."/>
            <person name="Fraser C.M."/>
            <person name="Munderloh U."/>
            <person name="Dunning-Hotopp J.C."/>
        </authorList>
    </citation>
    <scope>NUCLEOTIDE SEQUENCE [LARGE SCALE GENOMIC DNA]</scope>
    <source>
        <strain evidence="14 15">ApWI1</strain>
    </source>
</reference>
<comment type="caution">
    <text evidence="14">The sequence shown here is derived from an EMBL/GenBank/DDBJ whole genome shotgun (WGS) entry which is preliminary data.</text>
</comment>
<dbReference type="Gene3D" id="3.40.50.300">
    <property type="entry name" value="P-loop containing nucleotide triphosphate hydrolases"/>
    <property type="match status" value="1"/>
</dbReference>
<name>A0A0F3PV52_ANAPH</name>
<evidence type="ECO:0000313" key="15">
    <source>
        <dbReference type="Proteomes" id="UP000033622"/>
    </source>
</evidence>
<evidence type="ECO:0000256" key="3">
    <source>
        <dbReference type="ARBA" id="ARBA00022737"/>
    </source>
</evidence>
<keyword evidence="2" id="KW-0963">Cytoplasm</keyword>
<keyword evidence="14" id="KW-0378">Hydrolase</keyword>
<comment type="subcellular location">
    <subcellularLocation>
        <location evidence="1">Cytoplasm</location>
    </subcellularLocation>
</comment>
<dbReference type="AlphaFoldDB" id="A0A0F3PV52"/>
<dbReference type="GO" id="GO:0006281">
    <property type="term" value="P:DNA repair"/>
    <property type="evidence" value="ECO:0007669"/>
    <property type="project" value="UniProtKB-KW"/>
</dbReference>
<evidence type="ECO:0000256" key="5">
    <source>
        <dbReference type="ARBA" id="ARBA00022763"/>
    </source>
</evidence>
<evidence type="ECO:0000256" key="9">
    <source>
        <dbReference type="ARBA" id="ARBA00023125"/>
    </source>
</evidence>
<dbReference type="GO" id="GO:0005524">
    <property type="term" value="F:ATP binding"/>
    <property type="evidence" value="ECO:0007669"/>
    <property type="project" value="UniProtKB-KW"/>
</dbReference>
<organism evidence="14 15">
    <name type="scientific">Anaplasma phagocytophilum str. ApWI1</name>
    <dbReference type="NCBI Taxonomy" id="1359155"/>
    <lineage>
        <taxon>Bacteria</taxon>
        <taxon>Pseudomonadati</taxon>
        <taxon>Pseudomonadota</taxon>
        <taxon>Alphaproteobacteria</taxon>
        <taxon>Rickettsiales</taxon>
        <taxon>Anaplasmataceae</taxon>
        <taxon>Anaplasma</taxon>
        <taxon>phagocytophilum group</taxon>
    </lineage>
</organism>
<keyword evidence="4" id="KW-0547">Nucleotide-binding</keyword>
<comment type="similarity">
    <text evidence="11">Belongs to the ABC transporter superfamily. UvrA family.</text>
</comment>
<keyword evidence="8" id="KW-0267">Excision nuclease</keyword>
<dbReference type="PANTHER" id="PTHR43152">
    <property type="entry name" value="UVRABC SYSTEM PROTEIN A"/>
    <property type="match status" value="1"/>
</dbReference>
<evidence type="ECO:0000256" key="7">
    <source>
        <dbReference type="ARBA" id="ARBA00022840"/>
    </source>
</evidence>
<gene>
    <name evidence="14" type="ORF">APHWI1_0001</name>
</gene>
<evidence type="ECO:0000256" key="11">
    <source>
        <dbReference type="ARBA" id="ARBA00038000"/>
    </source>
</evidence>
<keyword evidence="3" id="KW-0677">Repeat</keyword>
<dbReference type="GO" id="GO:0016787">
    <property type="term" value="F:hydrolase activity"/>
    <property type="evidence" value="ECO:0007669"/>
    <property type="project" value="UniProtKB-KW"/>
</dbReference>
<keyword evidence="10" id="KW-0234">DNA repair</keyword>
<keyword evidence="5" id="KW-0227">DNA damage</keyword>
<evidence type="ECO:0000256" key="6">
    <source>
        <dbReference type="ARBA" id="ARBA00022769"/>
    </source>
</evidence>
<dbReference type="GO" id="GO:0005737">
    <property type="term" value="C:cytoplasm"/>
    <property type="evidence" value="ECO:0007669"/>
    <property type="project" value="UniProtKB-SubCell"/>
</dbReference>
<keyword evidence="7" id="KW-0067">ATP-binding</keyword>
<proteinExistence type="inferred from homology"/>
<dbReference type="EMBL" id="LAOF01000001">
    <property type="protein sequence ID" value="KJV84138.1"/>
    <property type="molecule type" value="Genomic_DNA"/>
</dbReference>
<dbReference type="InterPro" id="IPR027417">
    <property type="entry name" value="P-loop_NTPase"/>
</dbReference>
<evidence type="ECO:0000313" key="14">
    <source>
        <dbReference type="EMBL" id="KJV84138.1"/>
    </source>
</evidence>
<dbReference type="GO" id="GO:0003677">
    <property type="term" value="F:DNA binding"/>
    <property type="evidence" value="ECO:0007669"/>
    <property type="project" value="UniProtKB-KW"/>
</dbReference>
<protein>
    <recommendedName>
        <fullName evidence="12">UvrABC system protein A</fullName>
    </recommendedName>
    <alternativeName>
        <fullName evidence="13">Excinuclease ABC subunit A</fullName>
    </alternativeName>
</protein>
<accession>A0A0F3PV52</accession>
<evidence type="ECO:0000256" key="8">
    <source>
        <dbReference type="ARBA" id="ARBA00022881"/>
    </source>
</evidence>
<keyword evidence="6" id="KW-0228">DNA excision</keyword>
<evidence type="ECO:0000256" key="1">
    <source>
        <dbReference type="ARBA" id="ARBA00004496"/>
    </source>
</evidence>
<evidence type="ECO:0000256" key="10">
    <source>
        <dbReference type="ARBA" id="ARBA00023204"/>
    </source>
</evidence>